<keyword evidence="9 17" id="KW-0227">DNA damage</keyword>
<dbReference type="CDD" id="cd09859">
    <property type="entry name" value="PIN_53EXO"/>
    <property type="match status" value="1"/>
</dbReference>
<evidence type="ECO:0000259" key="20">
    <source>
        <dbReference type="SMART" id="SM00482"/>
    </source>
</evidence>
<dbReference type="GO" id="GO:0006302">
    <property type="term" value="P:double-strand break repair"/>
    <property type="evidence" value="ECO:0007669"/>
    <property type="project" value="TreeGrafter"/>
</dbReference>
<dbReference type="InterPro" id="IPR001098">
    <property type="entry name" value="DNA-dir_DNA_pol_A_palm_dom"/>
</dbReference>
<dbReference type="GO" id="GO:0008409">
    <property type="term" value="F:5'-3' exonuclease activity"/>
    <property type="evidence" value="ECO:0007669"/>
    <property type="project" value="UniProtKB-UniRule"/>
</dbReference>
<dbReference type="InterPro" id="IPR012337">
    <property type="entry name" value="RNaseH-like_sf"/>
</dbReference>
<dbReference type="SMART" id="SM00279">
    <property type="entry name" value="HhH2"/>
    <property type="match status" value="1"/>
</dbReference>
<dbReference type="PANTHER" id="PTHR10133:SF27">
    <property type="entry name" value="DNA POLYMERASE NU"/>
    <property type="match status" value="1"/>
</dbReference>
<evidence type="ECO:0000256" key="12">
    <source>
        <dbReference type="ARBA" id="ARBA00022932"/>
    </source>
</evidence>
<comment type="similarity">
    <text evidence="1 17">Belongs to the DNA polymerase type-A family.</text>
</comment>
<dbReference type="AlphaFoldDB" id="M1M1G1"/>
<dbReference type="InterPro" id="IPR029060">
    <property type="entry name" value="PIN-like_dom_sf"/>
</dbReference>
<evidence type="ECO:0000256" key="5">
    <source>
        <dbReference type="ARBA" id="ARBA00022679"/>
    </source>
</evidence>
<evidence type="ECO:0000313" key="21">
    <source>
        <dbReference type="EMBL" id="AGF49109.1"/>
    </source>
</evidence>
<dbReference type="eggNOG" id="COG0258">
    <property type="taxonomic scope" value="Bacteria"/>
</dbReference>
<dbReference type="Pfam" id="PF00476">
    <property type="entry name" value="DNA_pol_A"/>
    <property type="match status" value="1"/>
</dbReference>
<organism evidence="21 22">
    <name type="scientific">Candidatus Kinetoplastidibacterium galati TCC219</name>
    <dbReference type="NCBI Taxonomy" id="1208921"/>
    <lineage>
        <taxon>Bacteria</taxon>
        <taxon>Pseudomonadati</taxon>
        <taxon>Pseudomonadota</taxon>
        <taxon>Betaproteobacteria</taxon>
        <taxon>Candidatus Kinetoplastidibacterium</taxon>
    </lineage>
</organism>
<dbReference type="InterPro" id="IPR019760">
    <property type="entry name" value="DNA-dir_DNA_pol_A_CS"/>
</dbReference>
<evidence type="ECO:0000256" key="9">
    <source>
        <dbReference type="ARBA" id="ARBA00022763"/>
    </source>
</evidence>
<dbReference type="Gene3D" id="1.10.150.20">
    <property type="entry name" value="5' to 3' exonuclease, C-terminal subdomain"/>
    <property type="match status" value="2"/>
</dbReference>
<dbReference type="GO" id="GO:0006261">
    <property type="term" value="P:DNA-templated DNA replication"/>
    <property type="evidence" value="ECO:0007669"/>
    <property type="project" value="UniProtKB-UniRule"/>
</dbReference>
<keyword evidence="7 17" id="KW-0235">DNA replication</keyword>
<feature type="domain" description="DNA-directed DNA polymerase family A palm" evidence="20">
    <location>
        <begin position="660"/>
        <end position="866"/>
    </location>
</feature>
<dbReference type="PATRIC" id="fig|1208921.3.peg.393"/>
<keyword evidence="5 17" id="KW-0808">Transferase</keyword>
<dbReference type="InterPro" id="IPR043502">
    <property type="entry name" value="DNA/RNA_pol_sf"/>
</dbReference>
<evidence type="ECO:0000256" key="6">
    <source>
        <dbReference type="ARBA" id="ARBA00022695"/>
    </source>
</evidence>
<dbReference type="OrthoDB" id="9806424at2"/>
<dbReference type="EC" id="2.7.7.7" evidence="3 16"/>
<dbReference type="STRING" id="1208921.ST1E_0746"/>
<dbReference type="SUPFAM" id="SSF88723">
    <property type="entry name" value="PIN domain-like"/>
    <property type="match status" value="1"/>
</dbReference>
<evidence type="ECO:0000256" key="2">
    <source>
        <dbReference type="ARBA" id="ARBA00011541"/>
    </source>
</evidence>
<dbReference type="FunFam" id="1.20.1060.10:FF:000001">
    <property type="entry name" value="DNA polymerase I"/>
    <property type="match status" value="1"/>
</dbReference>
<dbReference type="InterPro" id="IPR002562">
    <property type="entry name" value="3'-5'_exonuclease_dom"/>
</dbReference>
<dbReference type="EMBL" id="CP003806">
    <property type="protein sequence ID" value="AGF49109.1"/>
    <property type="molecule type" value="Genomic_DNA"/>
</dbReference>
<keyword evidence="12 17" id="KW-0239">DNA-directed DNA polymerase</keyword>
<keyword evidence="11 17" id="KW-0269">Exonuclease</keyword>
<evidence type="ECO:0000256" key="11">
    <source>
        <dbReference type="ARBA" id="ARBA00022839"/>
    </source>
</evidence>
<keyword evidence="8" id="KW-0540">Nuclease</keyword>
<evidence type="ECO:0000256" key="17">
    <source>
        <dbReference type="RuleBase" id="RU004460"/>
    </source>
</evidence>
<dbReference type="FunFam" id="3.40.50.1010:FF:000001">
    <property type="entry name" value="DNA polymerase I"/>
    <property type="match status" value="1"/>
</dbReference>
<comment type="catalytic activity">
    <reaction evidence="15 17">
        <text>DNA(n) + a 2'-deoxyribonucleoside 5'-triphosphate = DNA(n+1) + diphosphate</text>
        <dbReference type="Rhea" id="RHEA:22508"/>
        <dbReference type="Rhea" id="RHEA-COMP:17339"/>
        <dbReference type="Rhea" id="RHEA-COMP:17340"/>
        <dbReference type="ChEBI" id="CHEBI:33019"/>
        <dbReference type="ChEBI" id="CHEBI:61560"/>
        <dbReference type="ChEBI" id="CHEBI:173112"/>
        <dbReference type="EC" id="2.7.7.7"/>
    </reaction>
</comment>
<sequence>MSEKLLLLDGSSYLYRAFYAMPDLRNSMGEPTGAIYGVTNMVRKLISDHKTNYIACVFDSSEQTFRKDIFPSYKANRVSMPEDLVRQTKHIYKIIEALGLPIYYSNKFEADDIIGSIATKVLKISNFDIMISSGDKDLSQLVNNRVSIVNTMNNEILDENGVIRKFGVPPHLIVDYLMLIGDSVDNVPGVKNIGPKTAVKLLNKYGSLNNIILNINEIHGLVGYNLRNSIDKFEITRKLLTVKCDCNLAPDVNSEEDFLIKSVNNNILIDLYARFEFSSWLDDIKKEHSNSASINVEISSMDYSLRNIEIVDSVNSLELFLWNLNNSETVAVDFIFTSTKAMLSKLVSISCFLNKKLFYIPMINHKSSVKYLQKNYVLSLLKPWLEDSTKQKIVHNAKSCFHVLYNEGIELKGVTDDVMLQAYVINSHNNVSIDKLSEKFLQEKHISYKELYGKCIDCDDFTNFSIIDAANFSAKNSLIIMELYSVFSKLLSKESSLNLIYDLEMKVSTVLSAIEINGVAIDSNKLREHGINISDKISNLELEIYKIVGKKFNINSPKQLGNILFDLMKYPIVKKTSAGIPSTDESVLKKLSNDFLLPNILLDYRSLTKLKSTYTDKLPSMVNINTGRLHTTYSQIGVVTGRLSSSDPNLQNIPVRTELGKMIRQAFISREGYSLVSADYSQIELRVMAHVSGDNNLKIAFLEGQDVHSVTASEIFNTEVCNITQEQRRAAKAINFGLLYGMGVFGLSTALKISRNNAKQYIDQYFFRYPLVANYMDDICKKAKKYGFVETIFGRRIYIPEISNSSIHDRQSSERAAINAPIQGAAADIMKMAMVSVHNWLLQNNMKTKIVMQVHDELIFEAHDTEILKLKEVLPSLMCDIVSFSVPLVIEIGIDKNWSQAH</sequence>
<reference evidence="21 22" key="1">
    <citation type="journal article" date="2013" name="Genome Biol. Evol.">
        <title>Genome evolution and phylogenomic analysis of candidatus kinetoplastibacterium, the betaproteobacterial endosymbionts of strigomonas and angomonas.</title>
        <authorList>
            <person name="Alves J.M."/>
            <person name="Serrano M.G."/>
            <person name="Maia da Silva F."/>
            <person name="Voegtly L.J."/>
            <person name="Matveyev A.V."/>
            <person name="Teixeira M.M."/>
            <person name="Camargo E.P."/>
            <person name="Buck G.A."/>
        </authorList>
    </citation>
    <scope>NUCLEOTIDE SEQUENCE [LARGE SCALE GENOMIC DNA]</scope>
    <source>
        <strain evidence="21 22">TCC219</strain>
    </source>
</reference>
<gene>
    <name evidence="17" type="primary">polA</name>
    <name evidence="21" type="ORF">ST1E_0746</name>
</gene>
<dbReference type="FunFam" id="1.10.150.20:FF:000003">
    <property type="entry name" value="DNA polymerase I"/>
    <property type="match status" value="1"/>
</dbReference>
<evidence type="ECO:0000256" key="4">
    <source>
        <dbReference type="ARBA" id="ARBA00020311"/>
    </source>
</evidence>
<dbReference type="Gene3D" id="3.40.50.1010">
    <property type="entry name" value="5'-nuclease"/>
    <property type="match status" value="1"/>
</dbReference>
<dbReference type="Pfam" id="PF01367">
    <property type="entry name" value="5_3_exonuc"/>
    <property type="match status" value="1"/>
</dbReference>
<dbReference type="InterPro" id="IPR020045">
    <property type="entry name" value="DNA_polI_H3TH"/>
</dbReference>
<keyword evidence="10 17" id="KW-0378">Hydrolase</keyword>
<evidence type="ECO:0000256" key="16">
    <source>
        <dbReference type="NCBIfam" id="TIGR00593"/>
    </source>
</evidence>
<dbReference type="PROSITE" id="PS00447">
    <property type="entry name" value="DNA_POLYMERASE_A"/>
    <property type="match status" value="1"/>
</dbReference>
<comment type="function">
    <text evidence="17">In addition to polymerase activity, this DNA polymerase exhibits 3'-5' and 5'-3' exonuclease activity.</text>
</comment>
<evidence type="ECO:0000259" key="18">
    <source>
        <dbReference type="SMART" id="SM00474"/>
    </source>
</evidence>
<keyword evidence="14 17" id="KW-0234">DNA repair</keyword>
<evidence type="ECO:0000256" key="14">
    <source>
        <dbReference type="ARBA" id="ARBA00023204"/>
    </source>
</evidence>
<dbReference type="SMART" id="SM00475">
    <property type="entry name" value="53EXOc"/>
    <property type="match status" value="1"/>
</dbReference>
<dbReference type="Gene3D" id="1.20.1060.10">
    <property type="entry name" value="Taq DNA Polymerase, Chain T, domain 4"/>
    <property type="match status" value="1"/>
</dbReference>
<evidence type="ECO:0000259" key="19">
    <source>
        <dbReference type="SMART" id="SM00475"/>
    </source>
</evidence>
<dbReference type="RefSeq" id="WP_015389593.1">
    <property type="nucleotide sequence ID" value="NC_020284.1"/>
</dbReference>
<dbReference type="KEGG" id="kga:ST1E_0746"/>
<evidence type="ECO:0000256" key="7">
    <source>
        <dbReference type="ARBA" id="ARBA00022705"/>
    </source>
</evidence>
<feature type="domain" description="3'-5' exonuclease" evidence="18">
    <location>
        <begin position="308"/>
        <end position="492"/>
    </location>
</feature>
<dbReference type="SMART" id="SM00482">
    <property type="entry name" value="POLAc"/>
    <property type="match status" value="1"/>
</dbReference>
<dbReference type="Gene3D" id="3.30.420.10">
    <property type="entry name" value="Ribonuclease H-like superfamily/Ribonuclease H"/>
    <property type="match status" value="1"/>
</dbReference>
<dbReference type="InterPro" id="IPR002298">
    <property type="entry name" value="DNA_polymerase_A"/>
</dbReference>
<feature type="domain" description="5'-3' exonuclease" evidence="19">
    <location>
        <begin position="3"/>
        <end position="261"/>
    </location>
</feature>
<dbReference type="SUPFAM" id="SSF47807">
    <property type="entry name" value="5' to 3' exonuclease, C-terminal subdomain"/>
    <property type="match status" value="1"/>
</dbReference>
<evidence type="ECO:0000256" key="3">
    <source>
        <dbReference type="ARBA" id="ARBA00012417"/>
    </source>
</evidence>
<dbReference type="NCBIfam" id="TIGR00593">
    <property type="entry name" value="pola"/>
    <property type="match status" value="1"/>
</dbReference>
<dbReference type="GO" id="GO:0003677">
    <property type="term" value="F:DNA binding"/>
    <property type="evidence" value="ECO:0007669"/>
    <property type="project" value="UniProtKB-UniRule"/>
</dbReference>
<dbReference type="Pfam" id="PF01612">
    <property type="entry name" value="DNA_pol_A_exo1"/>
    <property type="match status" value="1"/>
</dbReference>
<dbReference type="PRINTS" id="PR00868">
    <property type="entry name" value="DNAPOLI"/>
</dbReference>
<dbReference type="SMART" id="SM00474">
    <property type="entry name" value="35EXOc"/>
    <property type="match status" value="1"/>
</dbReference>
<keyword evidence="13 17" id="KW-0238">DNA-binding</keyword>
<dbReference type="CDD" id="cd08637">
    <property type="entry name" value="DNA_pol_A_pol_I_C"/>
    <property type="match status" value="1"/>
</dbReference>
<dbReference type="SUPFAM" id="SSF53098">
    <property type="entry name" value="Ribonuclease H-like"/>
    <property type="match status" value="1"/>
</dbReference>
<dbReference type="SUPFAM" id="SSF56672">
    <property type="entry name" value="DNA/RNA polymerases"/>
    <property type="match status" value="1"/>
</dbReference>
<dbReference type="InterPro" id="IPR036397">
    <property type="entry name" value="RNaseH_sf"/>
</dbReference>
<dbReference type="NCBIfam" id="NF004397">
    <property type="entry name" value="PRK05755.1"/>
    <property type="match status" value="1"/>
</dbReference>
<protein>
    <recommendedName>
        <fullName evidence="4 16">DNA polymerase I</fullName>
        <ecNumber evidence="3 16">2.7.7.7</ecNumber>
    </recommendedName>
</protein>
<dbReference type="CDD" id="cd06139">
    <property type="entry name" value="DNA_polA_I_Ecoli_like_exo"/>
    <property type="match status" value="1"/>
</dbReference>
<evidence type="ECO:0000256" key="13">
    <source>
        <dbReference type="ARBA" id="ARBA00023125"/>
    </source>
</evidence>
<dbReference type="Proteomes" id="UP000011658">
    <property type="component" value="Chromosome"/>
</dbReference>
<evidence type="ECO:0000256" key="1">
    <source>
        <dbReference type="ARBA" id="ARBA00007705"/>
    </source>
</evidence>
<evidence type="ECO:0000256" key="8">
    <source>
        <dbReference type="ARBA" id="ARBA00022722"/>
    </source>
</evidence>
<accession>M1M1G1</accession>
<comment type="subunit">
    <text evidence="2">Single-chain monomer with multiple functions.</text>
</comment>
<dbReference type="FunFam" id="1.10.150.20:FF:000002">
    <property type="entry name" value="DNA polymerase I"/>
    <property type="match status" value="1"/>
</dbReference>
<dbReference type="InterPro" id="IPR018320">
    <property type="entry name" value="DNA_polymerase_1"/>
</dbReference>
<evidence type="ECO:0000256" key="15">
    <source>
        <dbReference type="ARBA" id="ARBA00049244"/>
    </source>
</evidence>
<dbReference type="eggNOG" id="COG0749">
    <property type="taxonomic scope" value="Bacteria"/>
</dbReference>
<dbReference type="HOGENOM" id="CLU_004675_0_0_4"/>
<dbReference type="Pfam" id="PF02739">
    <property type="entry name" value="5_3_exonuc_N"/>
    <property type="match status" value="1"/>
</dbReference>
<keyword evidence="6 17" id="KW-0548">Nucleotidyltransferase</keyword>
<dbReference type="InterPro" id="IPR008918">
    <property type="entry name" value="HhH2"/>
</dbReference>
<evidence type="ECO:0000256" key="10">
    <source>
        <dbReference type="ARBA" id="ARBA00022801"/>
    </source>
</evidence>
<dbReference type="GO" id="GO:0008408">
    <property type="term" value="F:3'-5' exonuclease activity"/>
    <property type="evidence" value="ECO:0007669"/>
    <property type="project" value="UniProtKB-UniRule"/>
</dbReference>
<proteinExistence type="inferred from homology"/>
<dbReference type="Gene3D" id="3.30.70.370">
    <property type="match status" value="1"/>
</dbReference>
<dbReference type="PANTHER" id="PTHR10133">
    <property type="entry name" value="DNA POLYMERASE I"/>
    <property type="match status" value="1"/>
</dbReference>
<keyword evidence="22" id="KW-1185">Reference proteome</keyword>
<dbReference type="InterPro" id="IPR002421">
    <property type="entry name" value="5-3_exonuclease"/>
</dbReference>
<dbReference type="InterPro" id="IPR036279">
    <property type="entry name" value="5-3_exonuclease_C_sf"/>
</dbReference>
<dbReference type="CDD" id="cd09898">
    <property type="entry name" value="H3TH_53EXO"/>
    <property type="match status" value="1"/>
</dbReference>
<dbReference type="InterPro" id="IPR020046">
    <property type="entry name" value="5-3_exonucl_a-hlix_arch_N"/>
</dbReference>
<evidence type="ECO:0000313" key="22">
    <source>
        <dbReference type="Proteomes" id="UP000011658"/>
    </source>
</evidence>
<name>M1M1G1_9PROT</name>
<dbReference type="GO" id="GO:0003887">
    <property type="term" value="F:DNA-directed DNA polymerase activity"/>
    <property type="evidence" value="ECO:0007669"/>
    <property type="project" value="UniProtKB-UniRule"/>
</dbReference>